<keyword evidence="1" id="KW-0732">Signal</keyword>
<name>A0AA97AHI5_9CYAN</name>
<sequence>MGRWNWVGRRGRRAAIVLAASVSCASVSCSTGPVVTESPRTIQIQQTWQLQPGDSVGNYQIAAGLGDISIELDGGKVYAPFDGRVQPNVRDCVLFSSPDVPAYLFRLCGLQRPRLGQVKQGTAIGSGQYLHFATLRKLPEGTWTIVEPSESILEQLLNPS</sequence>
<reference evidence="2" key="1">
    <citation type="submission" date="2020-05" db="EMBL/GenBank/DDBJ databases">
        <authorList>
            <person name="Zhu T."/>
            <person name="Keshari N."/>
            <person name="Lu X."/>
        </authorList>
    </citation>
    <scope>NUCLEOTIDE SEQUENCE</scope>
    <source>
        <strain evidence="2">NK1-12</strain>
    </source>
</reference>
<proteinExistence type="predicted"/>
<feature type="signal peptide" evidence="1">
    <location>
        <begin position="1"/>
        <end position="25"/>
    </location>
</feature>
<evidence type="ECO:0000313" key="2">
    <source>
        <dbReference type="EMBL" id="WNZ22786.1"/>
    </source>
</evidence>
<dbReference type="EMBL" id="CP053586">
    <property type="protein sequence ID" value="WNZ22786.1"/>
    <property type="molecule type" value="Genomic_DNA"/>
</dbReference>
<dbReference type="AlphaFoldDB" id="A0AA97AHI5"/>
<protein>
    <recommendedName>
        <fullName evidence="3">Lipoprotein</fullName>
    </recommendedName>
</protein>
<evidence type="ECO:0000256" key="1">
    <source>
        <dbReference type="SAM" id="SignalP"/>
    </source>
</evidence>
<accession>A0AA97AHI5</accession>
<feature type="chain" id="PRO_5041660980" description="Lipoprotein" evidence="1">
    <location>
        <begin position="26"/>
        <end position="160"/>
    </location>
</feature>
<evidence type="ECO:0008006" key="3">
    <source>
        <dbReference type="Google" id="ProtNLM"/>
    </source>
</evidence>
<dbReference type="PROSITE" id="PS51257">
    <property type="entry name" value="PROKAR_LIPOPROTEIN"/>
    <property type="match status" value="1"/>
</dbReference>
<dbReference type="RefSeq" id="WP_051925388.1">
    <property type="nucleotide sequence ID" value="NZ_CP053586.1"/>
</dbReference>
<gene>
    <name evidence="2" type="ORF">HJG54_07910</name>
</gene>
<organism evidence="2">
    <name type="scientific">Leptolyngbya sp. NK1-12</name>
    <dbReference type="NCBI Taxonomy" id="2547451"/>
    <lineage>
        <taxon>Bacteria</taxon>
        <taxon>Bacillati</taxon>
        <taxon>Cyanobacteriota</taxon>
        <taxon>Cyanophyceae</taxon>
        <taxon>Leptolyngbyales</taxon>
        <taxon>Leptolyngbyaceae</taxon>
        <taxon>Leptolyngbya group</taxon>
        <taxon>Leptolyngbya</taxon>
    </lineage>
</organism>